<reference evidence="2" key="1">
    <citation type="submission" date="2017-02" db="EMBL/GenBank/DDBJ databases">
        <title>Comparative genomics and description of representatives of a novel lineage of planctomycetes thriving in anoxic sediments.</title>
        <authorList>
            <person name="Spring S."/>
            <person name="Bunk B."/>
            <person name="Sproer C."/>
        </authorList>
    </citation>
    <scope>NUCLEOTIDE SEQUENCE [LARGE SCALE GENOMIC DNA]</scope>
    <source>
        <strain evidence="2">SM-Chi-D1</strain>
    </source>
</reference>
<dbReference type="RefSeq" id="WP_146684291.1">
    <property type="nucleotide sequence ID" value="NZ_CP019646.1"/>
</dbReference>
<proteinExistence type="predicted"/>
<gene>
    <name evidence="1" type="ORF">SMSP2_02441</name>
</gene>
<evidence type="ECO:0000313" key="2">
    <source>
        <dbReference type="Proteomes" id="UP000188181"/>
    </source>
</evidence>
<accession>A0A1Q2MH92</accession>
<dbReference type="Gene3D" id="2.60.120.260">
    <property type="entry name" value="Galactose-binding domain-like"/>
    <property type="match status" value="1"/>
</dbReference>
<dbReference type="OrthoDB" id="1465721at2"/>
<keyword evidence="2" id="KW-1185">Reference proteome</keyword>
<sequence length="338" mass="37958">MNNRVIFFVLISCITVSYMFAYNLTNGSFESGFTDWRTFAVGEGCEGVFTITDDAYEGLQAVSMQILAFDAAIPGADFGLDRAIGNRLNVTGSRIKISFAAKKISDGDTYLRFTIAEFDSESQWLRTDSTSYYDVPKDGEYHVYNLDYNIIKPEAAYINLAFRIADDSGLRCPGHYQIDAVTLIEPNKATSPFPANNSQLTLNQMGELLSWTNPEPVNPDGVIKVDVWGSNSFDMQNAVKLVDKQSVTSVQIPFDYVFPSERCYWRVDTYDSTGSDDGTELLTVGDKWNFYLLSCYDVHDKLLNYRADISGPTGEPDCIVDFYDFAMMSTEWLNDNSL</sequence>
<name>A0A1Q2MH92_9BACT</name>
<organism evidence="1 2">
    <name type="scientific">Limihaloglobus sulfuriphilus</name>
    <dbReference type="NCBI Taxonomy" id="1851148"/>
    <lineage>
        <taxon>Bacteria</taxon>
        <taxon>Pseudomonadati</taxon>
        <taxon>Planctomycetota</taxon>
        <taxon>Phycisphaerae</taxon>
        <taxon>Sedimentisphaerales</taxon>
        <taxon>Sedimentisphaeraceae</taxon>
        <taxon>Limihaloglobus</taxon>
    </lineage>
</organism>
<dbReference type="EMBL" id="CP019646">
    <property type="protein sequence ID" value="AQQ72061.1"/>
    <property type="molecule type" value="Genomic_DNA"/>
</dbReference>
<protein>
    <submittedName>
        <fullName evidence="1">Uncharacterized protein</fullName>
    </submittedName>
</protein>
<dbReference type="KEGG" id="pbas:SMSP2_02441"/>
<evidence type="ECO:0000313" key="1">
    <source>
        <dbReference type="EMBL" id="AQQ72061.1"/>
    </source>
</evidence>
<dbReference type="STRING" id="1851148.SMSP2_02441"/>
<dbReference type="AlphaFoldDB" id="A0A1Q2MH92"/>
<dbReference type="Proteomes" id="UP000188181">
    <property type="component" value="Chromosome"/>
</dbReference>